<reference evidence="1" key="1">
    <citation type="submission" date="2022-05" db="EMBL/GenBank/DDBJ databases">
        <authorList>
            <person name="Jo J.-H."/>
            <person name="Im W.-T."/>
        </authorList>
    </citation>
    <scope>NUCLEOTIDE SEQUENCE</scope>
    <source>
        <strain evidence="1">RG327</strain>
    </source>
</reference>
<gene>
    <name evidence="1" type="ORF">LZ519_10465</name>
</gene>
<comment type="caution">
    <text evidence="1">The sequence shown here is derived from an EMBL/GenBank/DDBJ whole genome shotgun (WGS) entry which is preliminary data.</text>
</comment>
<accession>A0ABT0RHQ0</accession>
<sequence length="87" mass="9472">MSSRFDEIREHMQIIDAEGAPVGKVDKIDGDRIKLTRDSSGMGSHEGHHHYIPRGLVADIEGDTVRLSARADALEAIFETEEGGEAA</sequence>
<keyword evidence="2" id="KW-1185">Reference proteome</keyword>
<protein>
    <submittedName>
        <fullName evidence="1">DUF2171 domain-containing protein</fullName>
    </submittedName>
</protein>
<name>A0ABT0RHQ0_9SPHN</name>
<dbReference type="InterPro" id="IPR018684">
    <property type="entry name" value="DUF2171"/>
</dbReference>
<dbReference type="Proteomes" id="UP001165343">
    <property type="component" value="Unassembled WGS sequence"/>
</dbReference>
<proteinExistence type="predicted"/>
<dbReference type="EMBL" id="JAMGBC010000001">
    <property type="protein sequence ID" value="MCL6679731.1"/>
    <property type="molecule type" value="Genomic_DNA"/>
</dbReference>
<organism evidence="1 2">
    <name type="scientific">Sphingomonas anseongensis</name>
    <dbReference type="NCBI Taxonomy" id="2908207"/>
    <lineage>
        <taxon>Bacteria</taxon>
        <taxon>Pseudomonadati</taxon>
        <taxon>Pseudomonadota</taxon>
        <taxon>Alphaproteobacteria</taxon>
        <taxon>Sphingomonadales</taxon>
        <taxon>Sphingomonadaceae</taxon>
        <taxon>Sphingomonas</taxon>
    </lineage>
</organism>
<dbReference type="RefSeq" id="WP_249868613.1">
    <property type="nucleotide sequence ID" value="NZ_JAMGBC010000001.1"/>
</dbReference>
<evidence type="ECO:0000313" key="1">
    <source>
        <dbReference type="EMBL" id="MCL6679731.1"/>
    </source>
</evidence>
<evidence type="ECO:0000313" key="2">
    <source>
        <dbReference type="Proteomes" id="UP001165343"/>
    </source>
</evidence>
<dbReference type="Pfam" id="PF09939">
    <property type="entry name" value="DUF2171"/>
    <property type="match status" value="1"/>
</dbReference>